<dbReference type="SUPFAM" id="SSF160631">
    <property type="entry name" value="SMI1/KNR4-like"/>
    <property type="match status" value="1"/>
</dbReference>
<comment type="caution">
    <text evidence="2">The sequence shown here is derived from an EMBL/GenBank/DDBJ whole genome shotgun (WGS) entry which is preliminary data.</text>
</comment>
<gene>
    <name evidence="2" type="ORF">GCM10010361_46970</name>
</gene>
<evidence type="ECO:0000259" key="1">
    <source>
        <dbReference type="SMART" id="SM00860"/>
    </source>
</evidence>
<name>A0ABN1AI43_9ACTN</name>
<accession>A0ABN1AI43</accession>
<sequence length="157" mass="17590">MRQASTFGERAGYVWPELIARWADDLEVQEPAQEADLKRAEESLGEPLPPGLRRLLAEFNGLADCYGTDLIWPADQMAETNAEFRESLSFAKLYGPFGDLVFFGDNGGGDQFALRRGDVDGPIVVWDHETDSRTVVAESLQEYLVRALESDGEGWYR</sequence>
<evidence type="ECO:0000313" key="2">
    <source>
        <dbReference type="EMBL" id="GAA0477091.1"/>
    </source>
</evidence>
<evidence type="ECO:0000313" key="3">
    <source>
        <dbReference type="Proteomes" id="UP001500909"/>
    </source>
</evidence>
<keyword evidence="3" id="KW-1185">Reference proteome</keyword>
<dbReference type="InterPro" id="IPR018958">
    <property type="entry name" value="Knr4/Smi1-like_dom"/>
</dbReference>
<organism evidence="2 3">
    <name type="scientific">Streptomyces olivaceiscleroticus</name>
    <dbReference type="NCBI Taxonomy" id="68245"/>
    <lineage>
        <taxon>Bacteria</taxon>
        <taxon>Bacillati</taxon>
        <taxon>Actinomycetota</taxon>
        <taxon>Actinomycetes</taxon>
        <taxon>Kitasatosporales</taxon>
        <taxon>Streptomycetaceae</taxon>
        <taxon>Streptomyces</taxon>
    </lineage>
</organism>
<dbReference type="Proteomes" id="UP001500909">
    <property type="component" value="Unassembled WGS sequence"/>
</dbReference>
<dbReference type="SMART" id="SM00860">
    <property type="entry name" value="SMI1_KNR4"/>
    <property type="match status" value="1"/>
</dbReference>
<feature type="domain" description="Knr4/Smi1-like" evidence="1">
    <location>
        <begin position="31"/>
        <end position="146"/>
    </location>
</feature>
<dbReference type="Gene3D" id="3.40.1580.10">
    <property type="entry name" value="SMI1/KNR4-like"/>
    <property type="match status" value="1"/>
</dbReference>
<protein>
    <recommendedName>
        <fullName evidence="1">Knr4/Smi1-like domain-containing protein</fullName>
    </recommendedName>
</protein>
<dbReference type="InterPro" id="IPR037883">
    <property type="entry name" value="Knr4/Smi1-like_sf"/>
</dbReference>
<reference evidence="2 3" key="1">
    <citation type="journal article" date="2019" name="Int. J. Syst. Evol. Microbiol.">
        <title>The Global Catalogue of Microorganisms (GCM) 10K type strain sequencing project: providing services to taxonomists for standard genome sequencing and annotation.</title>
        <authorList>
            <consortium name="The Broad Institute Genomics Platform"/>
            <consortium name="The Broad Institute Genome Sequencing Center for Infectious Disease"/>
            <person name="Wu L."/>
            <person name="Ma J."/>
        </authorList>
    </citation>
    <scope>NUCLEOTIDE SEQUENCE [LARGE SCALE GENOMIC DNA]</scope>
    <source>
        <strain evidence="2 3">JCM 4805</strain>
    </source>
</reference>
<dbReference type="Pfam" id="PF09346">
    <property type="entry name" value="SMI1_KNR4"/>
    <property type="match status" value="1"/>
</dbReference>
<proteinExistence type="predicted"/>
<dbReference type="EMBL" id="BAAABY010000033">
    <property type="protein sequence ID" value="GAA0477091.1"/>
    <property type="molecule type" value="Genomic_DNA"/>
</dbReference>